<proteinExistence type="predicted"/>
<name>A0ABR7ZRK1_9CYAN</name>
<dbReference type="EMBL" id="JACJQB010000001">
    <property type="protein sequence ID" value="MBD2186578.1"/>
    <property type="molecule type" value="Genomic_DNA"/>
</dbReference>
<comment type="caution">
    <text evidence="2">The sequence shown here is derived from an EMBL/GenBank/DDBJ whole genome shotgun (WGS) entry which is preliminary data.</text>
</comment>
<keyword evidence="3" id="KW-1185">Reference proteome</keyword>
<keyword evidence="1" id="KW-0472">Membrane</keyword>
<evidence type="ECO:0000256" key="1">
    <source>
        <dbReference type="SAM" id="Phobius"/>
    </source>
</evidence>
<dbReference type="RefSeq" id="WP_190401472.1">
    <property type="nucleotide sequence ID" value="NZ_JACJQB010000001.1"/>
</dbReference>
<reference evidence="2 3" key="1">
    <citation type="journal article" date="2020" name="ISME J.">
        <title>Comparative genomics reveals insights into cyanobacterial evolution and habitat adaptation.</title>
        <authorList>
            <person name="Chen M.Y."/>
            <person name="Teng W.K."/>
            <person name="Zhao L."/>
            <person name="Hu C.X."/>
            <person name="Zhou Y.K."/>
            <person name="Han B.P."/>
            <person name="Song L.R."/>
            <person name="Shu W.S."/>
        </authorList>
    </citation>
    <scope>NUCLEOTIDE SEQUENCE [LARGE SCALE GENOMIC DNA]</scope>
    <source>
        <strain evidence="2 3">FACHB-723</strain>
    </source>
</reference>
<evidence type="ECO:0000313" key="3">
    <source>
        <dbReference type="Proteomes" id="UP000642094"/>
    </source>
</evidence>
<sequence length="267" mass="30113">MRLRNVVISTAINISAIAIFAAIALSLQFPRLNQQLSGQTKATTVKEVRDEEARLKLIRQLPSRGLGFNNMIANFTFLQFLQYFGDDVSRNQFQTGYGLSPLYFANIIERDPRFLSSYIYMSASVSMFAGTPRAAIDIYSKGLNYLSPEQQSKAHLVWRYKATDQLLFLGDTKGARQSYLQAADWADRGSLIDKEISEDLKFIASLSRQSAQWLEQERDVSKAQIGAWSLVLQNATDKKTVETIAQELDKLGMKIEIKDGIQIIVPK</sequence>
<dbReference type="Proteomes" id="UP000642094">
    <property type="component" value="Unassembled WGS sequence"/>
</dbReference>
<accession>A0ABR7ZRK1</accession>
<keyword evidence="1" id="KW-1133">Transmembrane helix</keyword>
<feature type="transmembrane region" description="Helical" evidence="1">
    <location>
        <begin position="6"/>
        <end position="27"/>
    </location>
</feature>
<organism evidence="2 3">
    <name type="scientific">Pseudanabaena mucicola FACHB-723</name>
    <dbReference type="NCBI Taxonomy" id="2692860"/>
    <lineage>
        <taxon>Bacteria</taxon>
        <taxon>Bacillati</taxon>
        <taxon>Cyanobacteriota</taxon>
        <taxon>Cyanophyceae</taxon>
        <taxon>Pseudanabaenales</taxon>
        <taxon>Pseudanabaenaceae</taxon>
        <taxon>Pseudanabaena</taxon>
    </lineage>
</organism>
<keyword evidence="1" id="KW-0812">Transmembrane</keyword>
<gene>
    <name evidence="2" type="ORF">H6F41_00295</name>
</gene>
<protein>
    <submittedName>
        <fullName evidence="2">Uncharacterized protein</fullName>
    </submittedName>
</protein>
<evidence type="ECO:0000313" key="2">
    <source>
        <dbReference type="EMBL" id="MBD2186578.1"/>
    </source>
</evidence>